<evidence type="ECO:0000313" key="5">
    <source>
        <dbReference type="EMBL" id="QNI31884.1"/>
    </source>
</evidence>
<dbReference type="KEGG" id="adin:H7849_23100"/>
<dbReference type="InterPro" id="IPR019734">
    <property type="entry name" value="TPR_rpt"/>
</dbReference>
<evidence type="ECO:0000256" key="2">
    <source>
        <dbReference type="ARBA" id="ARBA00022803"/>
    </source>
</evidence>
<dbReference type="PANTHER" id="PTHR44998">
    <property type="match status" value="1"/>
</dbReference>
<dbReference type="Proteomes" id="UP000515312">
    <property type="component" value="Chromosome"/>
</dbReference>
<dbReference type="InterPro" id="IPR011990">
    <property type="entry name" value="TPR-like_helical_dom_sf"/>
</dbReference>
<feature type="repeat" description="TPR" evidence="3">
    <location>
        <begin position="592"/>
        <end position="625"/>
    </location>
</feature>
<dbReference type="PROSITE" id="PS50293">
    <property type="entry name" value="TPR_REGION"/>
    <property type="match status" value="2"/>
</dbReference>
<feature type="repeat" description="TPR" evidence="3">
    <location>
        <begin position="47"/>
        <end position="80"/>
    </location>
</feature>
<evidence type="ECO:0000256" key="3">
    <source>
        <dbReference type="PROSITE-ProRule" id="PRU00339"/>
    </source>
</evidence>
<feature type="repeat" description="TPR" evidence="3">
    <location>
        <begin position="456"/>
        <end position="489"/>
    </location>
</feature>
<feature type="repeat" description="TPR" evidence="3">
    <location>
        <begin position="115"/>
        <end position="148"/>
    </location>
</feature>
<dbReference type="InterPro" id="IPR013105">
    <property type="entry name" value="TPR_2"/>
</dbReference>
<dbReference type="PROSITE" id="PS50005">
    <property type="entry name" value="TPR"/>
    <property type="match status" value="13"/>
</dbReference>
<dbReference type="Gene3D" id="1.25.40.10">
    <property type="entry name" value="Tetratricopeptide repeat domain"/>
    <property type="match status" value="7"/>
</dbReference>
<keyword evidence="4" id="KW-0732">Signal</keyword>
<feature type="repeat" description="TPR" evidence="3">
    <location>
        <begin position="524"/>
        <end position="557"/>
    </location>
</feature>
<feature type="repeat" description="TPR" evidence="3">
    <location>
        <begin position="626"/>
        <end position="659"/>
    </location>
</feature>
<keyword evidence="6" id="KW-1185">Reference proteome</keyword>
<feature type="signal peptide" evidence="4">
    <location>
        <begin position="1"/>
        <end position="25"/>
    </location>
</feature>
<feature type="repeat" description="TPR" evidence="3">
    <location>
        <begin position="490"/>
        <end position="523"/>
    </location>
</feature>
<dbReference type="Pfam" id="PF13181">
    <property type="entry name" value="TPR_8"/>
    <property type="match status" value="1"/>
</dbReference>
<dbReference type="Pfam" id="PF07719">
    <property type="entry name" value="TPR_2"/>
    <property type="match status" value="1"/>
</dbReference>
<evidence type="ECO:0000313" key="6">
    <source>
        <dbReference type="Proteomes" id="UP000515312"/>
    </source>
</evidence>
<dbReference type="PANTHER" id="PTHR44998:SF1">
    <property type="entry name" value="UDP-N-ACETYLGLUCOSAMINE--PEPTIDE N-ACETYLGLUCOSAMINYLTRANSFERASE 110 KDA SUBUNIT"/>
    <property type="match status" value="1"/>
</dbReference>
<feature type="repeat" description="TPR" evidence="3">
    <location>
        <begin position="558"/>
        <end position="591"/>
    </location>
</feature>
<feature type="repeat" description="TPR" evidence="3">
    <location>
        <begin position="281"/>
        <end position="314"/>
    </location>
</feature>
<feature type="repeat" description="TPR" evidence="3">
    <location>
        <begin position="660"/>
        <end position="693"/>
    </location>
</feature>
<feature type="repeat" description="TPR" evidence="3">
    <location>
        <begin position="694"/>
        <end position="727"/>
    </location>
</feature>
<sequence>MGHRATSLLRLAFVVCNAVPLSAIAQQNAACKGPSELEQATATHPSAAAYDALGAYFAGHHQLPCAINTFESAVRLEPNSWEGHYDLGIALLSNRDPKRAAKELQTASSLQPSSPKILLPLGVTLSELGQQDAAIEAFRTILRQDPQSIPAIDGLTKALIAQKRYTAAIVELKAAPADEVLQLNLAIAYSKNGNIDEALQILSAIVKEHPEYAQAHSNLGIVYTQQKRFSEAAREFETALKLDPADDSVRLSYVKSLTALLQYDKAEPLIHEYLQKHPRDFEAVYFNGVVERGLGNYAEAERSFRQAVALNPNHAEAHYNLGFVLARQGKPAEARPELEKALQLNPESSEARFQLASVLRTLGQQDQAHEELNVLQQEKAASVKQDVAAVSASQANQDLQSGDPQKAVALYRASLANDPKNARTYYDLALALDRLSDYSAEQDALEKAQALDATLAPVHNQLGFLDLQAGHAQDAERQFKAAISLDPQYAEAQNNLGVLYGQVGKDADAEKMFRLATENNPQYGQAFANLGLILAGQGHLSEAESALSKAVQLDPKNAGALSVYGMVLVRLNRGAESLPIFRKVVELDPNSAGAHLNLGIALADRFDLKGALAEFSEAVRLDPNNAAAHYNKGRVLLDLQRNDEAKPELEAAVQLDPNQAESWYLLGLISRQADQTDEAIGQFEKAVAAKPDYAEAYFKLGQELQRKGDSAGAIKQWRKAIEIRPQYNEALYNLARLLKKSNPDEAARLEARFETLQAQEHITDRASTLGNFALASADAHDWPQAISQLKQALSVCSDCSALPLLHKDLGLIYCRAGDYQNCRTELLAAQRLTPKDDDILQALNVLDSLQKTQ</sequence>
<dbReference type="AlphaFoldDB" id="A0A7G8BH64"/>
<dbReference type="RefSeq" id="WP_186742842.1">
    <property type="nucleotide sequence ID" value="NZ_CP060394.1"/>
</dbReference>
<evidence type="ECO:0000256" key="1">
    <source>
        <dbReference type="ARBA" id="ARBA00022737"/>
    </source>
</evidence>
<accession>A0A7G8BH64</accession>
<feature type="chain" id="PRO_5028996268" evidence="4">
    <location>
        <begin position="26"/>
        <end position="853"/>
    </location>
</feature>
<name>A0A7G8BH64_9BACT</name>
<reference evidence="5 6" key="1">
    <citation type="submission" date="2020-08" db="EMBL/GenBank/DDBJ databases">
        <title>Edaphobacter telluris sp. nov. and Acidobacterium dinghuensis sp. nov., two acidobacteria isolated from forest soil.</title>
        <authorList>
            <person name="Fu J."/>
            <person name="Qiu L."/>
        </authorList>
    </citation>
    <scope>NUCLEOTIDE SEQUENCE [LARGE SCALE GENOMIC DNA]</scope>
    <source>
        <strain evidence="5">4Y35</strain>
    </source>
</reference>
<dbReference type="Pfam" id="PF13432">
    <property type="entry name" value="TPR_16"/>
    <property type="match status" value="7"/>
</dbReference>
<proteinExistence type="predicted"/>
<keyword evidence="1" id="KW-0677">Repeat</keyword>
<dbReference type="EMBL" id="CP060394">
    <property type="protein sequence ID" value="QNI31884.1"/>
    <property type="molecule type" value="Genomic_DNA"/>
</dbReference>
<dbReference type="SMART" id="SM00028">
    <property type="entry name" value="TPR"/>
    <property type="match status" value="19"/>
</dbReference>
<keyword evidence="2 3" id="KW-0802">TPR repeat</keyword>
<feature type="repeat" description="TPR" evidence="3">
    <location>
        <begin position="315"/>
        <end position="348"/>
    </location>
</feature>
<gene>
    <name evidence="5" type="ORF">H7849_23100</name>
</gene>
<protein>
    <submittedName>
        <fullName evidence="5">Tetratricopeptide repeat protein</fullName>
    </submittedName>
</protein>
<organism evidence="5 6">
    <name type="scientific">Alloacidobacterium dinghuense</name>
    <dbReference type="NCBI Taxonomy" id="2763107"/>
    <lineage>
        <taxon>Bacteria</taxon>
        <taxon>Pseudomonadati</taxon>
        <taxon>Acidobacteriota</taxon>
        <taxon>Terriglobia</taxon>
        <taxon>Terriglobales</taxon>
        <taxon>Acidobacteriaceae</taxon>
        <taxon>Alloacidobacterium</taxon>
    </lineage>
</organism>
<dbReference type="SUPFAM" id="SSF48452">
    <property type="entry name" value="TPR-like"/>
    <property type="match status" value="4"/>
</dbReference>
<feature type="repeat" description="TPR" evidence="3">
    <location>
        <begin position="213"/>
        <end position="246"/>
    </location>
</feature>
<evidence type="ECO:0000256" key="4">
    <source>
        <dbReference type="SAM" id="SignalP"/>
    </source>
</evidence>